<evidence type="ECO:0000313" key="4">
    <source>
        <dbReference type="EMBL" id="CAC5382977.1"/>
    </source>
</evidence>
<keyword evidence="1" id="KW-0863">Zinc-finger</keyword>
<gene>
    <name evidence="4" type="ORF">MCOR_18765</name>
</gene>
<dbReference type="CDD" id="cd19756">
    <property type="entry name" value="Bbox2"/>
    <property type="match status" value="1"/>
</dbReference>
<dbReference type="PANTHER" id="PTHR25462:SF296">
    <property type="entry name" value="MEIOTIC P26, ISOFORM F"/>
    <property type="match status" value="1"/>
</dbReference>
<evidence type="ECO:0000313" key="5">
    <source>
        <dbReference type="Proteomes" id="UP000507470"/>
    </source>
</evidence>
<dbReference type="InterPro" id="IPR011042">
    <property type="entry name" value="6-blade_b-propeller_TolB-like"/>
</dbReference>
<evidence type="ECO:0000259" key="3">
    <source>
        <dbReference type="PROSITE" id="PS50119"/>
    </source>
</evidence>
<dbReference type="PANTHER" id="PTHR25462">
    <property type="entry name" value="BONUS, ISOFORM C-RELATED"/>
    <property type="match status" value="1"/>
</dbReference>
<dbReference type="GO" id="GO:0008270">
    <property type="term" value="F:zinc ion binding"/>
    <property type="evidence" value="ECO:0007669"/>
    <property type="project" value="UniProtKB-KW"/>
</dbReference>
<dbReference type="CDD" id="cd19757">
    <property type="entry name" value="Bbox1"/>
    <property type="match status" value="1"/>
</dbReference>
<dbReference type="PROSITE" id="PS50119">
    <property type="entry name" value="ZF_BBOX"/>
    <property type="match status" value="1"/>
</dbReference>
<dbReference type="InterPro" id="IPR000315">
    <property type="entry name" value="Znf_B-box"/>
</dbReference>
<dbReference type="Gene3D" id="2.120.10.30">
    <property type="entry name" value="TolB, C-terminal domain"/>
    <property type="match status" value="1"/>
</dbReference>
<evidence type="ECO:0000256" key="1">
    <source>
        <dbReference type="PROSITE-ProRule" id="PRU00024"/>
    </source>
</evidence>
<dbReference type="EMBL" id="CACVKT020003309">
    <property type="protein sequence ID" value="CAC5382977.1"/>
    <property type="molecule type" value="Genomic_DNA"/>
</dbReference>
<dbReference type="AlphaFoldDB" id="A0A6J8BL02"/>
<feature type="coiled-coil region" evidence="2">
    <location>
        <begin position="179"/>
        <end position="206"/>
    </location>
</feature>
<dbReference type="SUPFAM" id="SSF63829">
    <property type="entry name" value="Calcium-dependent phosphotriesterase"/>
    <property type="match status" value="1"/>
</dbReference>
<proteinExistence type="predicted"/>
<accession>A0A6J8BL02</accession>
<organism evidence="4 5">
    <name type="scientific">Mytilus coruscus</name>
    <name type="common">Sea mussel</name>
    <dbReference type="NCBI Taxonomy" id="42192"/>
    <lineage>
        <taxon>Eukaryota</taxon>
        <taxon>Metazoa</taxon>
        <taxon>Spiralia</taxon>
        <taxon>Lophotrochozoa</taxon>
        <taxon>Mollusca</taxon>
        <taxon>Bivalvia</taxon>
        <taxon>Autobranchia</taxon>
        <taxon>Pteriomorphia</taxon>
        <taxon>Mytilida</taxon>
        <taxon>Mytiloidea</taxon>
        <taxon>Mytilidae</taxon>
        <taxon>Mytilinae</taxon>
        <taxon>Mytilus</taxon>
    </lineage>
</organism>
<dbReference type="GO" id="GO:0005654">
    <property type="term" value="C:nucleoplasm"/>
    <property type="evidence" value="ECO:0007669"/>
    <property type="project" value="TreeGrafter"/>
</dbReference>
<keyword evidence="1" id="KW-0479">Metal-binding</keyword>
<keyword evidence="1" id="KW-0862">Zinc</keyword>
<dbReference type="SUPFAM" id="SSF57845">
    <property type="entry name" value="B-box zinc-binding domain"/>
    <property type="match status" value="1"/>
</dbReference>
<dbReference type="GO" id="GO:0061630">
    <property type="term" value="F:ubiquitin protein ligase activity"/>
    <property type="evidence" value="ECO:0007669"/>
    <property type="project" value="TreeGrafter"/>
</dbReference>
<dbReference type="InterPro" id="IPR047153">
    <property type="entry name" value="TRIM45/56/19-like"/>
</dbReference>
<dbReference type="Proteomes" id="UP000507470">
    <property type="component" value="Unassembled WGS sequence"/>
</dbReference>
<dbReference type="Pfam" id="PF00643">
    <property type="entry name" value="zf-B_box"/>
    <property type="match status" value="1"/>
</dbReference>
<keyword evidence="2" id="KW-0175">Coiled coil</keyword>
<dbReference type="Gene3D" id="3.30.160.60">
    <property type="entry name" value="Classic Zinc Finger"/>
    <property type="match status" value="1"/>
</dbReference>
<keyword evidence="5" id="KW-1185">Reference proteome</keyword>
<evidence type="ECO:0000256" key="2">
    <source>
        <dbReference type="SAM" id="Coils"/>
    </source>
</evidence>
<dbReference type="OrthoDB" id="6108862at2759"/>
<protein>
    <recommendedName>
        <fullName evidence="3">B box-type domain-containing protein</fullName>
    </recommendedName>
</protein>
<name>A0A6J8BL02_MYTCO</name>
<sequence length="578" mass="66486">MAFSQIIRRTQIPEPCNFCETDANVNWKCVQCNTLMCEQCKIIHLKLQTSITHDINYVKRSEAKIEKEHTTIYDNIPCHIHRSKLNCMFCRTCDYLVCPECIIASHKKHDLDSIDIVYNERMNTLKELASGFSKAITLCEIEDSKVKDFKTKYNKCFNESVQKVYQQEQMIKDEVSKYHEYAKALRDQLENEKKRIEHSITYKERQNENIKETLLNKQSKLQEVLESNHAKQVLKFSAHSECSAKDIPDLSFRDFLKQTKEFIPIKLKIATNLFGSLHKTKLPKGLPQVNLYVIKSYTTDQKMVYRVLLIDDTTACISNHMTTFLHKINIDDTTKAVKDMSVNVNDMSITSSNDVLLSLSDGFDVCLLTTKTGEIKPFLSVPSMIPLGIHFTKQNEVIFGVRERRGVNYNLTDKSCRKIIIFGMDGKQKQSYEYDKHKQRLFTFPAKIKSNVNRDILVIDKTSYKAGKVVVLDREGQIKWTYQGNPQIYSEDKLFNPTDIVTTSVGLVIVSDVINHALHVLSREGDLLICKIMKDQGITYPVSLNIDSKGQLWVGCYSGNEQRTDAKLHVVKMSLNPN</sequence>
<feature type="domain" description="B box-type" evidence="3">
    <location>
        <begin position="73"/>
        <end position="114"/>
    </location>
</feature>
<reference evidence="4 5" key="1">
    <citation type="submission" date="2020-06" db="EMBL/GenBank/DDBJ databases">
        <authorList>
            <person name="Li R."/>
            <person name="Bekaert M."/>
        </authorList>
    </citation>
    <scope>NUCLEOTIDE SEQUENCE [LARGE SCALE GENOMIC DNA]</scope>
    <source>
        <strain evidence="5">wild</strain>
    </source>
</reference>